<dbReference type="AlphaFoldDB" id="A0A7C3VSH1"/>
<dbReference type="PANTHER" id="PTHR41373">
    <property type="entry name" value="DUF2156 DOMAIN-CONTAINING PROTEIN"/>
    <property type="match status" value="1"/>
</dbReference>
<protein>
    <submittedName>
        <fullName evidence="2">DUF2156 domain-containing protein</fullName>
    </submittedName>
</protein>
<sequence length="326" mass="37577">MQPEQRHHSISVALDQEDPWERLSFKQITIEDRPIFESFLSRVSQPISDLSFASIFMWSEVFAHRWRIVRDCLCLVATQSGESTMIFPPIGGEDVEAALQECLFFFKELNPQGLVFEYVPGELVERLGLFEIKPRSGDYVYETQKMIELKGAELASKRQSRNAFLKRYRNIYTEKYGVKHLDDCGKMLDNWQMQVQSSAIIDLKRSQEVAATKRLMANADALGLTGMVLYAEAQLIGFTFGEKLGKDSCSIMIEKTDRSFTGSAQYIFSEFCRQYWGDTQWCNAGDDWEIPALAWTKESYRPAFRIPKWSAYYAYEKGAAWNYACS</sequence>
<dbReference type="PIRSF" id="PIRSF018688">
    <property type="entry name" value="UCP018688"/>
    <property type="match status" value="1"/>
</dbReference>
<gene>
    <name evidence="2" type="ORF">ENR15_23030</name>
</gene>
<dbReference type="PANTHER" id="PTHR41373:SF1">
    <property type="entry name" value="PHOSPHATIDYLGLYCEROL LYSYLTRANSFERASE C-TERMINAL DOMAIN-CONTAINING PROTEIN"/>
    <property type="match status" value="1"/>
</dbReference>
<accession>A0A7C3VSH1</accession>
<dbReference type="InterPro" id="IPR024320">
    <property type="entry name" value="LPG_synthase_C"/>
</dbReference>
<evidence type="ECO:0000313" key="2">
    <source>
        <dbReference type="EMBL" id="HGG03430.1"/>
    </source>
</evidence>
<dbReference type="Pfam" id="PF09924">
    <property type="entry name" value="LPG_synthase_C"/>
    <property type="match status" value="1"/>
</dbReference>
<dbReference type="Gene3D" id="3.40.630.30">
    <property type="match status" value="1"/>
</dbReference>
<evidence type="ECO:0000259" key="1">
    <source>
        <dbReference type="Pfam" id="PF09924"/>
    </source>
</evidence>
<reference evidence="2" key="1">
    <citation type="journal article" date="2020" name="mSystems">
        <title>Genome- and Community-Level Interaction Insights into Carbon Utilization and Element Cycling Functions of Hydrothermarchaeota in Hydrothermal Sediment.</title>
        <authorList>
            <person name="Zhou Z."/>
            <person name="Liu Y."/>
            <person name="Xu W."/>
            <person name="Pan J."/>
            <person name="Luo Z.H."/>
            <person name="Li M."/>
        </authorList>
    </citation>
    <scope>NUCLEOTIDE SEQUENCE [LARGE SCALE GENOMIC DNA]</scope>
    <source>
        <strain evidence="2">SpSt-374</strain>
    </source>
</reference>
<dbReference type="InterPro" id="IPR016732">
    <property type="entry name" value="UCP018688"/>
</dbReference>
<dbReference type="InterPro" id="IPR016181">
    <property type="entry name" value="Acyl_CoA_acyltransferase"/>
</dbReference>
<organism evidence="2">
    <name type="scientific">Planktothricoides sp. SpSt-374</name>
    <dbReference type="NCBI Taxonomy" id="2282167"/>
    <lineage>
        <taxon>Bacteria</taxon>
        <taxon>Bacillati</taxon>
        <taxon>Cyanobacteriota</taxon>
        <taxon>Cyanophyceae</taxon>
        <taxon>Oscillatoriophycideae</taxon>
        <taxon>Oscillatoriales</taxon>
        <taxon>Oscillatoriaceae</taxon>
        <taxon>Planktothricoides</taxon>
    </lineage>
</organism>
<dbReference type="SUPFAM" id="SSF55729">
    <property type="entry name" value="Acyl-CoA N-acyltransferases (Nat)"/>
    <property type="match status" value="2"/>
</dbReference>
<dbReference type="EMBL" id="DSPX01000234">
    <property type="protein sequence ID" value="HGG03430.1"/>
    <property type="molecule type" value="Genomic_DNA"/>
</dbReference>
<proteinExistence type="predicted"/>
<comment type="caution">
    <text evidence="2">The sequence shown here is derived from an EMBL/GenBank/DDBJ whole genome shotgun (WGS) entry which is preliminary data.</text>
</comment>
<feature type="domain" description="Phosphatidylglycerol lysyltransferase C-terminal" evidence="1">
    <location>
        <begin position="45"/>
        <end position="312"/>
    </location>
</feature>
<name>A0A7C3VSH1_9CYAN</name>